<gene>
    <name evidence="2" type="ORF">FTUN_8717</name>
</gene>
<evidence type="ECO:0000313" key="2">
    <source>
        <dbReference type="EMBL" id="QJX01078.1"/>
    </source>
</evidence>
<dbReference type="KEGG" id="ftj:FTUN_8717"/>
<proteinExistence type="predicted"/>
<evidence type="ECO:0000313" key="3">
    <source>
        <dbReference type="Proteomes" id="UP000503447"/>
    </source>
</evidence>
<reference evidence="3" key="1">
    <citation type="submission" date="2020-05" db="EMBL/GenBank/DDBJ databases">
        <title>Frigoriglobus tundricola gen. nov., sp. nov., a psychrotolerant cellulolytic planctomycete of the family Gemmataceae with two divergent copies of 16S rRNA gene.</title>
        <authorList>
            <person name="Kulichevskaya I.S."/>
            <person name="Ivanova A.A."/>
            <person name="Naumoff D.G."/>
            <person name="Beletsky A.V."/>
            <person name="Rijpstra W.I.C."/>
            <person name="Sinninghe Damste J.S."/>
            <person name="Mardanov A.V."/>
            <person name="Ravin N.V."/>
            <person name="Dedysh S.N."/>
        </authorList>
    </citation>
    <scope>NUCLEOTIDE SEQUENCE [LARGE SCALE GENOMIC DNA]</scope>
    <source>
        <strain evidence="3">PL17</strain>
    </source>
</reference>
<dbReference type="Proteomes" id="UP000503447">
    <property type="component" value="Chromosome"/>
</dbReference>
<keyword evidence="3" id="KW-1185">Reference proteome</keyword>
<name>A0A6M5Z3V8_9BACT</name>
<organism evidence="2 3">
    <name type="scientific">Frigoriglobus tundricola</name>
    <dbReference type="NCBI Taxonomy" id="2774151"/>
    <lineage>
        <taxon>Bacteria</taxon>
        <taxon>Pseudomonadati</taxon>
        <taxon>Planctomycetota</taxon>
        <taxon>Planctomycetia</taxon>
        <taxon>Gemmatales</taxon>
        <taxon>Gemmataceae</taxon>
        <taxon>Frigoriglobus</taxon>
    </lineage>
</organism>
<sequence>MAKKIGEDFAKEWFRRGLDELREIGHFSGGNVAQPNRYHAFGDREQVAPPPAPTPGQAPPVERER</sequence>
<feature type="compositionally biased region" description="Pro residues" evidence="1">
    <location>
        <begin position="48"/>
        <end position="58"/>
    </location>
</feature>
<accession>A0A6M5Z3V8</accession>
<dbReference type="AlphaFoldDB" id="A0A6M5Z3V8"/>
<dbReference type="EMBL" id="CP053452">
    <property type="protein sequence ID" value="QJX01078.1"/>
    <property type="molecule type" value="Genomic_DNA"/>
</dbReference>
<evidence type="ECO:0000256" key="1">
    <source>
        <dbReference type="SAM" id="MobiDB-lite"/>
    </source>
</evidence>
<feature type="region of interest" description="Disordered" evidence="1">
    <location>
        <begin position="40"/>
        <end position="65"/>
    </location>
</feature>
<dbReference type="RefSeq" id="WP_171475701.1">
    <property type="nucleotide sequence ID" value="NZ_CP053452.2"/>
</dbReference>
<protein>
    <submittedName>
        <fullName evidence="2">Uncharacterized protein</fullName>
    </submittedName>
</protein>